<evidence type="ECO:0000313" key="9">
    <source>
        <dbReference type="EMBL" id="SDD54663.1"/>
    </source>
</evidence>
<sequence length="226" mass="24261">MHFNCFVTGTDTGAGKTHASCALLHAIRRLDRRAVGMKPVASGARENRRGWVNQDALDLMGASSFQADYALVNPVCLKAATAPEIACRIEGVHFGLPQLVAAYEQLHAEADVVVEGVGGWCAPLNHELMQADLVRALDLPVVLVVGLRLGCINHALLTLAALQADGMRVAGWICNVIDPELEFAEHYFEALLRRIPVPCLGRLAWNAPATLADLDLGPLGLMARNA</sequence>
<dbReference type="PANTHER" id="PTHR43210:SF5">
    <property type="entry name" value="DETHIOBIOTIN SYNTHETASE"/>
    <property type="match status" value="1"/>
</dbReference>
<dbReference type="OrthoDB" id="9802097at2"/>
<comment type="pathway">
    <text evidence="8">Cofactor biosynthesis; biotin biosynthesis; biotin from 7,8-diaminononanoate: step 1/2.</text>
</comment>
<dbReference type="Pfam" id="PF13500">
    <property type="entry name" value="AAA_26"/>
    <property type="match status" value="1"/>
</dbReference>
<feature type="active site" evidence="8">
    <location>
        <position position="38"/>
    </location>
</feature>
<keyword evidence="3 8" id="KW-0479">Metal-binding</keyword>
<dbReference type="SUPFAM" id="SSF52540">
    <property type="entry name" value="P-loop containing nucleoside triphosphate hydrolases"/>
    <property type="match status" value="1"/>
</dbReference>
<dbReference type="GO" id="GO:0005829">
    <property type="term" value="C:cytosol"/>
    <property type="evidence" value="ECO:0007669"/>
    <property type="project" value="TreeGrafter"/>
</dbReference>
<gene>
    <name evidence="8" type="primary">bioD</name>
    <name evidence="9" type="ORF">SAMN04488509_103164</name>
</gene>
<feature type="binding site" evidence="8">
    <location>
        <position position="55"/>
    </location>
    <ligand>
        <name>Mg(2+)</name>
        <dbReference type="ChEBI" id="CHEBI:18420"/>
    </ligand>
</feature>
<comment type="subcellular location">
    <subcellularLocation>
        <location evidence="8">Cytoplasm</location>
    </subcellularLocation>
</comment>
<dbReference type="Proteomes" id="UP000199603">
    <property type="component" value="Unassembled WGS sequence"/>
</dbReference>
<dbReference type="GO" id="GO:0004141">
    <property type="term" value="F:dethiobiotin synthase activity"/>
    <property type="evidence" value="ECO:0007669"/>
    <property type="project" value="UniProtKB-UniRule"/>
</dbReference>
<dbReference type="InterPro" id="IPR027417">
    <property type="entry name" value="P-loop_NTPase"/>
</dbReference>
<feature type="binding site" evidence="8">
    <location>
        <begin position="115"/>
        <end position="118"/>
    </location>
    <ligand>
        <name>ATP</name>
        <dbReference type="ChEBI" id="CHEBI:30616"/>
    </ligand>
</feature>
<keyword evidence="6 8" id="KW-0067">ATP-binding</keyword>
<dbReference type="STRING" id="265719.SAMN04488509_103164"/>
<evidence type="ECO:0000256" key="7">
    <source>
        <dbReference type="ARBA" id="ARBA00022842"/>
    </source>
</evidence>
<feature type="binding site" evidence="8">
    <location>
        <position position="55"/>
    </location>
    <ligand>
        <name>ATP</name>
        <dbReference type="ChEBI" id="CHEBI:30616"/>
    </ligand>
</feature>
<evidence type="ECO:0000313" key="10">
    <source>
        <dbReference type="Proteomes" id="UP000199603"/>
    </source>
</evidence>
<dbReference type="Gene3D" id="3.40.50.300">
    <property type="entry name" value="P-loop containing nucleotide triphosphate hydrolases"/>
    <property type="match status" value="1"/>
</dbReference>
<dbReference type="GO" id="GO:0005524">
    <property type="term" value="F:ATP binding"/>
    <property type="evidence" value="ECO:0007669"/>
    <property type="project" value="UniProtKB-UniRule"/>
</dbReference>
<protein>
    <recommendedName>
        <fullName evidence="8">ATP-dependent dethiobiotin synthetase BioD</fullName>
        <ecNumber evidence="8">6.3.3.3</ecNumber>
    </recommendedName>
    <alternativeName>
        <fullName evidence="8">DTB synthetase</fullName>
        <shortName evidence="8">DTBS</shortName>
    </alternativeName>
    <alternativeName>
        <fullName evidence="8">Dethiobiotin synthase</fullName>
    </alternativeName>
</protein>
<feature type="binding site" evidence="8">
    <location>
        <begin position="13"/>
        <end position="18"/>
    </location>
    <ligand>
        <name>ATP</name>
        <dbReference type="ChEBI" id="CHEBI:30616"/>
    </ligand>
</feature>
<feature type="binding site" evidence="8">
    <location>
        <position position="115"/>
    </location>
    <ligand>
        <name>Mg(2+)</name>
        <dbReference type="ChEBI" id="CHEBI:18420"/>
    </ligand>
</feature>
<accession>A0A1G6VMM6</accession>
<comment type="subunit">
    <text evidence="8">Homodimer.</text>
</comment>
<dbReference type="CDD" id="cd03109">
    <property type="entry name" value="DTBS"/>
    <property type="match status" value="1"/>
</dbReference>
<keyword evidence="4 8" id="KW-0547">Nucleotide-binding</keyword>
<comment type="similarity">
    <text evidence="8">Belongs to the dethiobiotin synthetase family.</text>
</comment>
<comment type="caution">
    <text evidence="8">Lacks conserved residue(s) required for the propagation of feature annotation.</text>
</comment>
<keyword evidence="1 8" id="KW-0963">Cytoplasm</keyword>
<dbReference type="GO" id="GO:0000287">
    <property type="term" value="F:magnesium ion binding"/>
    <property type="evidence" value="ECO:0007669"/>
    <property type="project" value="UniProtKB-UniRule"/>
</dbReference>
<evidence type="ECO:0000256" key="3">
    <source>
        <dbReference type="ARBA" id="ARBA00022723"/>
    </source>
</evidence>
<evidence type="ECO:0000256" key="5">
    <source>
        <dbReference type="ARBA" id="ARBA00022756"/>
    </source>
</evidence>
<dbReference type="FunFam" id="3.40.50.300:FF:000292">
    <property type="entry name" value="ATP-dependent dethiobiotin synthetase BioD"/>
    <property type="match status" value="1"/>
</dbReference>
<dbReference type="NCBIfam" id="TIGR00347">
    <property type="entry name" value="bioD"/>
    <property type="match status" value="1"/>
</dbReference>
<name>A0A1G6VMM6_9GAMM</name>
<proteinExistence type="inferred from homology"/>
<dbReference type="InterPro" id="IPR004472">
    <property type="entry name" value="DTB_synth_BioD"/>
</dbReference>
<comment type="cofactor">
    <cofactor evidence="8">
        <name>Mg(2+)</name>
        <dbReference type="ChEBI" id="CHEBI:18420"/>
    </cofactor>
</comment>
<dbReference type="GO" id="GO:0009102">
    <property type="term" value="P:biotin biosynthetic process"/>
    <property type="evidence" value="ECO:0007669"/>
    <property type="project" value="UniProtKB-UniRule"/>
</dbReference>
<keyword evidence="10" id="KW-1185">Reference proteome</keyword>
<evidence type="ECO:0000256" key="2">
    <source>
        <dbReference type="ARBA" id="ARBA00022598"/>
    </source>
</evidence>
<dbReference type="HAMAP" id="MF_00336">
    <property type="entry name" value="BioD"/>
    <property type="match status" value="1"/>
</dbReference>
<feature type="binding site" evidence="8">
    <location>
        <position position="17"/>
    </location>
    <ligand>
        <name>Mg(2+)</name>
        <dbReference type="ChEBI" id="CHEBI:18420"/>
    </ligand>
</feature>
<dbReference type="AlphaFoldDB" id="A0A1G6VMM6"/>
<organism evidence="9 10">
    <name type="scientific">Aquimonas voraii</name>
    <dbReference type="NCBI Taxonomy" id="265719"/>
    <lineage>
        <taxon>Bacteria</taxon>
        <taxon>Pseudomonadati</taxon>
        <taxon>Pseudomonadota</taxon>
        <taxon>Gammaproteobacteria</taxon>
        <taxon>Lysobacterales</taxon>
        <taxon>Lysobacteraceae</taxon>
        <taxon>Aquimonas</taxon>
    </lineage>
</organism>
<comment type="catalytic activity">
    <reaction evidence="8">
        <text>(7R,8S)-7,8-diammoniononanoate + CO2 + ATP = (4R,5S)-dethiobiotin + ADP + phosphate + 3 H(+)</text>
        <dbReference type="Rhea" id="RHEA:15805"/>
        <dbReference type="ChEBI" id="CHEBI:15378"/>
        <dbReference type="ChEBI" id="CHEBI:16526"/>
        <dbReference type="ChEBI" id="CHEBI:30616"/>
        <dbReference type="ChEBI" id="CHEBI:43474"/>
        <dbReference type="ChEBI" id="CHEBI:149469"/>
        <dbReference type="ChEBI" id="CHEBI:149473"/>
        <dbReference type="ChEBI" id="CHEBI:456216"/>
        <dbReference type="EC" id="6.3.3.3"/>
    </reaction>
</comment>
<evidence type="ECO:0000256" key="8">
    <source>
        <dbReference type="HAMAP-Rule" id="MF_00336"/>
    </source>
</evidence>
<keyword evidence="2 8" id="KW-0436">Ligase</keyword>
<comment type="function">
    <text evidence="8">Catalyzes a mechanistically unusual reaction, the ATP-dependent insertion of CO2 between the N7 and N8 nitrogen atoms of 7,8-diaminopelargonic acid (DAPA, also called 7,8-diammoniononanoate) to form a ureido ring.</text>
</comment>
<evidence type="ECO:0000256" key="1">
    <source>
        <dbReference type="ARBA" id="ARBA00022490"/>
    </source>
</evidence>
<keyword evidence="7 8" id="KW-0460">Magnesium</keyword>
<dbReference type="PIRSF" id="PIRSF006755">
    <property type="entry name" value="DTB_synth"/>
    <property type="match status" value="1"/>
</dbReference>
<feature type="binding site" evidence="8">
    <location>
        <position position="42"/>
    </location>
    <ligand>
        <name>substrate</name>
    </ligand>
</feature>
<dbReference type="PANTHER" id="PTHR43210">
    <property type="entry name" value="DETHIOBIOTIN SYNTHETASE"/>
    <property type="match status" value="1"/>
</dbReference>
<dbReference type="GO" id="GO:0042803">
    <property type="term" value="F:protein homodimerization activity"/>
    <property type="evidence" value="ECO:0007669"/>
    <property type="project" value="UniProtKB-ARBA"/>
</dbReference>
<dbReference type="EMBL" id="FNAG01000003">
    <property type="protein sequence ID" value="SDD54663.1"/>
    <property type="molecule type" value="Genomic_DNA"/>
</dbReference>
<dbReference type="RefSeq" id="WP_091241298.1">
    <property type="nucleotide sequence ID" value="NZ_FNAG01000003.1"/>
</dbReference>
<evidence type="ECO:0000256" key="4">
    <source>
        <dbReference type="ARBA" id="ARBA00022741"/>
    </source>
</evidence>
<evidence type="ECO:0000256" key="6">
    <source>
        <dbReference type="ARBA" id="ARBA00022840"/>
    </source>
</evidence>
<dbReference type="UniPathway" id="UPA00078">
    <property type="reaction ID" value="UER00161"/>
</dbReference>
<reference evidence="9 10" key="1">
    <citation type="submission" date="2016-10" db="EMBL/GenBank/DDBJ databases">
        <authorList>
            <person name="de Groot N.N."/>
        </authorList>
    </citation>
    <scope>NUCLEOTIDE SEQUENCE [LARGE SCALE GENOMIC DNA]</scope>
    <source>
        <strain evidence="9 10">DSM 16957</strain>
    </source>
</reference>
<keyword evidence="5 8" id="KW-0093">Biotin biosynthesis</keyword>
<dbReference type="EC" id="6.3.3.3" evidence="8"/>